<evidence type="ECO:0000256" key="1">
    <source>
        <dbReference type="SAM" id="MobiDB-lite"/>
    </source>
</evidence>
<evidence type="ECO:0000313" key="3">
    <source>
        <dbReference type="Proteomes" id="UP000239899"/>
    </source>
</evidence>
<name>A0A2P6TL02_CHLSO</name>
<dbReference type="OrthoDB" id="10449555at2759"/>
<dbReference type="AlphaFoldDB" id="A0A2P6TL02"/>
<dbReference type="Proteomes" id="UP000239899">
    <property type="component" value="Unassembled WGS sequence"/>
</dbReference>
<gene>
    <name evidence="2" type="ORF">C2E21_6170</name>
</gene>
<dbReference type="EMBL" id="LHPG02000012">
    <property type="protein sequence ID" value="PRW44959.1"/>
    <property type="molecule type" value="Genomic_DNA"/>
</dbReference>
<accession>A0A2P6TL02</accession>
<comment type="caution">
    <text evidence="2">The sequence shown here is derived from an EMBL/GenBank/DDBJ whole genome shotgun (WGS) entry which is preliminary data.</text>
</comment>
<reference evidence="2 3" key="1">
    <citation type="journal article" date="2018" name="Plant J.">
        <title>Genome sequences of Chlorella sorokiniana UTEX 1602 and Micractinium conductrix SAG 241.80: implications to maltose excretion by a green alga.</title>
        <authorList>
            <person name="Arriola M.B."/>
            <person name="Velmurugan N."/>
            <person name="Zhang Y."/>
            <person name="Plunkett M.H."/>
            <person name="Hondzo H."/>
            <person name="Barney B.M."/>
        </authorList>
    </citation>
    <scope>NUCLEOTIDE SEQUENCE [LARGE SCALE GENOMIC DNA]</scope>
    <source>
        <strain evidence="3">UTEX 1602</strain>
    </source>
</reference>
<keyword evidence="3" id="KW-1185">Reference proteome</keyword>
<sequence>MLPSGEPVARKLSPEGGSAVQGTAAGEAPTPEQRAAIADLHEPDPSLPKGGSSSTGHNVGPPGTSLLSAGYASTTKGSIAGSGTGTGAKPLGGSKTGTGGQAPDLNPSA</sequence>
<protein>
    <submittedName>
        <fullName evidence="2">Uncharacterized protein</fullName>
    </submittedName>
</protein>
<feature type="region of interest" description="Disordered" evidence="1">
    <location>
        <begin position="1"/>
        <end position="109"/>
    </location>
</feature>
<proteinExistence type="predicted"/>
<evidence type="ECO:0000313" key="2">
    <source>
        <dbReference type="EMBL" id="PRW44959.1"/>
    </source>
</evidence>
<organism evidence="2 3">
    <name type="scientific">Chlorella sorokiniana</name>
    <name type="common">Freshwater green alga</name>
    <dbReference type="NCBI Taxonomy" id="3076"/>
    <lineage>
        <taxon>Eukaryota</taxon>
        <taxon>Viridiplantae</taxon>
        <taxon>Chlorophyta</taxon>
        <taxon>core chlorophytes</taxon>
        <taxon>Trebouxiophyceae</taxon>
        <taxon>Chlorellales</taxon>
        <taxon>Chlorellaceae</taxon>
        <taxon>Chlorella clade</taxon>
        <taxon>Chlorella</taxon>
    </lineage>
</organism>